<dbReference type="PANTHER" id="PTHR21292:SF7">
    <property type="entry name" value="EXOCYST COMPLEX COMPONENT 3-LIKE 2"/>
    <property type="match status" value="1"/>
</dbReference>
<reference evidence="2 3" key="1">
    <citation type="submission" date="2021-07" db="EMBL/GenBank/DDBJ databases">
        <authorList>
            <person name="Imarazene B."/>
            <person name="Zahm M."/>
            <person name="Klopp C."/>
            <person name="Cabau C."/>
            <person name="Beille S."/>
            <person name="Jouanno E."/>
            <person name="Castinel A."/>
            <person name="Lluch J."/>
            <person name="Gil L."/>
            <person name="Kuchtly C."/>
            <person name="Lopez Roques C."/>
            <person name="Donnadieu C."/>
            <person name="Parrinello H."/>
            <person name="Journot L."/>
            <person name="Du K."/>
            <person name="Schartl M."/>
            <person name="Retaux S."/>
            <person name="Guiguen Y."/>
        </authorList>
    </citation>
    <scope>NUCLEOTIDE SEQUENCE [LARGE SCALE GENOMIC DNA]</scope>
    <source>
        <strain evidence="2">Pach_M1</strain>
        <tissue evidence="2">Testis</tissue>
    </source>
</reference>
<organism evidence="2 3">
    <name type="scientific">Astyanax mexicanus</name>
    <name type="common">Blind cave fish</name>
    <name type="synonym">Astyanax fasciatus mexicanus</name>
    <dbReference type="NCBI Taxonomy" id="7994"/>
    <lineage>
        <taxon>Eukaryota</taxon>
        <taxon>Metazoa</taxon>
        <taxon>Chordata</taxon>
        <taxon>Craniata</taxon>
        <taxon>Vertebrata</taxon>
        <taxon>Euteleostomi</taxon>
        <taxon>Actinopterygii</taxon>
        <taxon>Neopterygii</taxon>
        <taxon>Teleostei</taxon>
        <taxon>Ostariophysi</taxon>
        <taxon>Characiformes</taxon>
        <taxon>Characoidei</taxon>
        <taxon>Acestrorhamphidae</taxon>
        <taxon>Acestrorhamphinae</taxon>
        <taxon>Astyanax</taxon>
    </lineage>
</organism>
<dbReference type="Pfam" id="PF06046">
    <property type="entry name" value="Sec6"/>
    <property type="match status" value="1"/>
</dbReference>
<dbReference type="OrthoDB" id="190098at2759"/>
<protein>
    <submittedName>
        <fullName evidence="2">Exocyst complex component 3-like protein 4</fullName>
    </submittedName>
</protein>
<comment type="similarity">
    <text evidence="1">Belongs to the SEC6 family.</text>
</comment>
<dbReference type="InterPro" id="IPR010326">
    <property type="entry name" value="EXOC3/Sec6"/>
</dbReference>
<evidence type="ECO:0000256" key="1">
    <source>
        <dbReference type="ARBA" id="ARBA00009447"/>
    </source>
</evidence>
<dbReference type="PANTHER" id="PTHR21292">
    <property type="entry name" value="EXOCYST COMPLEX COMPONENT SEC6-RELATED"/>
    <property type="match status" value="1"/>
</dbReference>
<dbReference type="Proteomes" id="UP000752171">
    <property type="component" value="Unassembled WGS sequence"/>
</dbReference>
<dbReference type="GO" id="GO:0006887">
    <property type="term" value="P:exocytosis"/>
    <property type="evidence" value="ECO:0007669"/>
    <property type="project" value="InterPro"/>
</dbReference>
<sequence>MASCCACRTIFACFQSELHDDNGQDDEDSPIVILSHRKTVPVESDLTGNLAEVTVVESDVVCELSEPLIHNVPSKPLSDSPTVIPSHRKIKPVESDLTEDLPEVTVVERISNALCEISKPLIHIVSSKPLSVMEINKLLEQSRLEEAYPHMQSLRMKFQREHEALGEKTPFLQISNEEKDLSMLYETLRTKVIDIIKQSPSLASYNKKLLEYVTIIIQEEKKRKDVGRLKGWGDVWKSAVQDGVRDTIKGVQLDSCEENASWLAVHLGHLGKEIVELLEKVKTDLLNLYPASFNVFETYVSSCHKIIGEHLKELLGKITEIKDYYAMLDFAINQYHGEKILGSPSLQPEMRKQMAFTLPDPFLDQIKDKYCNCLQEELKSLLSNIIKVEKEDVWMKKDMPKNTEDGGFIISEIHIDICKLIASYADNSGKIDESLKRRVLCSCLEALKHFPNSFEKEFTNQTSSLLGPDILDCCLYCKYHVVYANTFSSLREHVESYRESCPDQVEELGRELDKLLLNLRQALLKQFRAETEAFMKNMMTRTWLKTNDDFKELKKRLETYSGFGTTMRPLAAQSYANDLHYHVVKEYITQLLKKEYSCKGNKNKSAAEKITDQWDDFKRLFRKMGSTLEWLHPLGDQLSLIIEQKNERDITNLLEPFLNNYPDISENQLTAILYFRNNDVKKNVKLMLNKNTVIQHFIVLKAKREKTGEKNPDRMLFSDINGRKAKS</sequence>
<accession>A0A8T2LSR9</accession>
<dbReference type="GO" id="GO:0000149">
    <property type="term" value="F:SNARE binding"/>
    <property type="evidence" value="ECO:0007669"/>
    <property type="project" value="TreeGrafter"/>
</dbReference>
<comment type="caution">
    <text evidence="2">The sequence shown here is derived from an EMBL/GenBank/DDBJ whole genome shotgun (WGS) entry which is preliminary data.</text>
</comment>
<dbReference type="Gene3D" id="1.10.357.70">
    <property type="entry name" value="Exocyst complex component Sec6, C-terminal domain"/>
    <property type="match status" value="1"/>
</dbReference>
<dbReference type="GO" id="GO:0051601">
    <property type="term" value="P:exocyst localization"/>
    <property type="evidence" value="ECO:0007669"/>
    <property type="project" value="TreeGrafter"/>
</dbReference>
<proteinExistence type="inferred from homology"/>
<dbReference type="EMBL" id="JAICCE010000007">
    <property type="protein sequence ID" value="KAG9275278.1"/>
    <property type="molecule type" value="Genomic_DNA"/>
</dbReference>
<dbReference type="AlphaFoldDB" id="A0A8T2LSR9"/>
<evidence type="ECO:0000313" key="2">
    <source>
        <dbReference type="EMBL" id="KAG9275278.1"/>
    </source>
</evidence>
<evidence type="ECO:0000313" key="3">
    <source>
        <dbReference type="Proteomes" id="UP000752171"/>
    </source>
</evidence>
<dbReference type="InterPro" id="IPR042532">
    <property type="entry name" value="EXOC3/Sec6_C"/>
</dbReference>
<name>A0A8T2LSR9_ASTMX</name>
<gene>
    <name evidence="2" type="primary">EXOC3L4</name>
    <name evidence="2" type="ORF">AMEX_G9771</name>
</gene>
<dbReference type="GO" id="GO:0000145">
    <property type="term" value="C:exocyst"/>
    <property type="evidence" value="ECO:0007669"/>
    <property type="project" value="InterPro"/>
</dbReference>